<evidence type="ECO:0000259" key="9">
    <source>
        <dbReference type="PROSITE" id="PS50192"/>
    </source>
</evidence>
<proteinExistence type="inferred from homology"/>
<evidence type="ECO:0000256" key="4">
    <source>
        <dbReference type="ARBA" id="ARBA00029447"/>
    </source>
</evidence>
<evidence type="ECO:0000259" key="10">
    <source>
        <dbReference type="PROSITE" id="PS50885"/>
    </source>
</evidence>
<evidence type="ECO:0000256" key="3">
    <source>
        <dbReference type="ARBA" id="ARBA00023224"/>
    </source>
</evidence>
<comment type="similarity">
    <text evidence="4">Belongs to the methyl-accepting chemotaxis (MCP) protein family.</text>
</comment>
<evidence type="ECO:0000313" key="11">
    <source>
        <dbReference type="EMBL" id="PWE17930.1"/>
    </source>
</evidence>
<dbReference type="AlphaFoldDB" id="A0A2U2BVB5"/>
<keyword evidence="12" id="KW-1185">Reference proteome</keyword>
<organism evidence="11 12">
    <name type="scientific">Marinicauda salina</name>
    <dbReference type="NCBI Taxonomy" id="2135793"/>
    <lineage>
        <taxon>Bacteria</taxon>
        <taxon>Pseudomonadati</taxon>
        <taxon>Pseudomonadota</taxon>
        <taxon>Alphaproteobacteria</taxon>
        <taxon>Maricaulales</taxon>
        <taxon>Maricaulaceae</taxon>
        <taxon>Marinicauda</taxon>
    </lineage>
</organism>
<feature type="domain" description="HAMP" evidence="10">
    <location>
        <begin position="347"/>
        <end position="400"/>
    </location>
</feature>
<feature type="domain" description="T-SNARE coiled-coil homology" evidence="9">
    <location>
        <begin position="592"/>
        <end position="654"/>
    </location>
</feature>
<dbReference type="Pfam" id="PF00672">
    <property type="entry name" value="HAMP"/>
    <property type="match status" value="1"/>
</dbReference>
<dbReference type="GO" id="GO:0005886">
    <property type="term" value="C:plasma membrane"/>
    <property type="evidence" value="ECO:0007669"/>
    <property type="project" value="UniProtKB-SubCell"/>
</dbReference>
<dbReference type="GO" id="GO:0004888">
    <property type="term" value="F:transmembrane signaling receptor activity"/>
    <property type="evidence" value="ECO:0007669"/>
    <property type="project" value="InterPro"/>
</dbReference>
<dbReference type="PROSITE" id="PS50192">
    <property type="entry name" value="T_SNARE"/>
    <property type="match status" value="1"/>
</dbReference>
<evidence type="ECO:0000313" key="12">
    <source>
        <dbReference type="Proteomes" id="UP000245168"/>
    </source>
</evidence>
<name>A0A2U2BVB5_9PROT</name>
<dbReference type="CDD" id="cd06225">
    <property type="entry name" value="HAMP"/>
    <property type="match status" value="1"/>
</dbReference>
<evidence type="ECO:0000259" key="8">
    <source>
        <dbReference type="PROSITE" id="PS50111"/>
    </source>
</evidence>
<evidence type="ECO:0000256" key="2">
    <source>
        <dbReference type="ARBA" id="ARBA00022519"/>
    </source>
</evidence>
<dbReference type="GO" id="GO:0006935">
    <property type="term" value="P:chemotaxis"/>
    <property type="evidence" value="ECO:0007669"/>
    <property type="project" value="InterPro"/>
</dbReference>
<reference evidence="12" key="1">
    <citation type="submission" date="2018-05" db="EMBL/GenBank/DDBJ databases">
        <authorList>
            <person name="Liu B.-T."/>
        </authorList>
    </citation>
    <scope>NUCLEOTIDE SEQUENCE [LARGE SCALE GENOMIC DNA]</scope>
    <source>
        <strain evidence="12">WD6-1</strain>
    </source>
</reference>
<dbReference type="EMBL" id="QEXV01000002">
    <property type="protein sequence ID" value="PWE17930.1"/>
    <property type="molecule type" value="Genomic_DNA"/>
</dbReference>
<dbReference type="InterPro" id="IPR004089">
    <property type="entry name" value="MCPsignal_dom"/>
</dbReference>
<keyword evidence="7" id="KW-0812">Transmembrane</keyword>
<evidence type="ECO:0000256" key="1">
    <source>
        <dbReference type="ARBA" id="ARBA00004429"/>
    </source>
</evidence>
<comment type="caution">
    <text evidence="11">The sequence shown here is derived from an EMBL/GenBank/DDBJ whole genome shotgun (WGS) entry which is preliminary data.</text>
</comment>
<dbReference type="SUPFAM" id="SSF58104">
    <property type="entry name" value="Methyl-accepting chemotaxis protein (MCP) signaling domain"/>
    <property type="match status" value="1"/>
</dbReference>
<dbReference type="InterPro" id="IPR000727">
    <property type="entry name" value="T_SNARE_dom"/>
</dbReference>
<comment type="subcellular location">
    <subcellularLocation>
        <location evidence="1">Cell inner membrane</location>
        <topology evidence="1">Multi-pass membrane protein</topology>
    </subcellularLocation>
</comment>
<dbReference type="Pfam" id="PF00015">
    <property type="entry name" value="MCPsignal"/>
    <property type="match status" value="1"/>
</dbReference>
<dbReference type="PANTHER" id="PTHR32089">
    <property type="entry name" value="METHYL-ACCEPTING CHEMOTAXIS PROTEIN MCPB"/>
    <property type="match status" value="1"/>
</dbReference>
<dbReference type="SMART" id="SM00283">
    <property type="entry name" value="MA"/>
    <property type="match status" value="1"/>
</dbReference>
<keyword evidence="3 5" id="KW-0807">Transducer</keyword>
<dbReference type="Gene3D" id="1.10.287.950">
    <property type="entry name" value="Methyl-accepting chemotaxis protein"/>
    <property type="match status" value="1"/>
</dbReference>
<dbReference type="PRINTS" id="PR00260">
    <property type="entry name" value="CHEMTRNSDUCR"/>
</dbReference>
<keyword evidence="7" id="KW-1133">Transmembrane helix</keyword>
<dbReference type="Gene3D" id="1.10.8.500">
    <property type="entry name" value="HAMP domain in histidine kinase"/>
    <property type="match status" value="1"/>
</dbReference>
<sequence>MLNRFTLRTLLFAVITALTVMLVGVTLSLSFSALQDRSRAQLTSDANATADLLLVAAGNWAVERGLTNTALNNDAPAGDTQRSSIDQRRRDGDAALARALERLRTSGGAELAEFRDVVEARDSLAAVRRRVDDGLERFGSQRDPSLGGEAVAALTGLIEASQDLRVAAQYRIEDEQAQIAELQSIKHFVWVMSEFAGRERAALGARIASGEPLDADALQQLAEYRGRVELAWAVVEAYGAQDNTPEEVQQAIRGVRQGFMQEFQSVRERVYAAGAAGDSYPLTGSEWIEEATGAIDTILALSDAVGDATADLADRTSATATRTLIGQFALLLVGVAIAGFSFWIAGARIAGPLRRMADTTGRLAEGDTDLTVPALDRTDEVGALARAVEVFRQNLIENRRMAAEQEAENEAKMQRAQKINDLTTKFEDAVGALVRNLSTAAEELETSATSMTETADETNQNSASVASAAGQTSSNVQTVATATEELAASIREISTQAAQSSDIAGRAVTSAQKTDEVVQGLATDAKRIGEIVTLIEQVAEQTNLLALNATIEAARAGEAGKGFAVVASEVKSLAEQTTKATEEIASQINGIQDSTTEAVSAIDEISKVIEEMAGIASAIAGAMEEQDATTNEISRNVHEAAQGTEQVTGSIVDVEKGAGKTGAAAEQVLAAAKGLAQHSNELSEEVEKFTKGVKAA</sequence>
<dbReference type="GO" id="GO:0007165">
    <property type="term" value="P:signal transduction"/>
    <property type="evidence" value="ECO:0007669"/>
    <property type="project" value="UniProtKB-KW"/>
</dbReference>
<evidence type="ECO:0000256" key="6">
    <source>
        <dbReference type="SAM" id="MobiDB-lite"/>
    </source>
</evidence>
<dbReference type="PANTHER" id="PTHR32089:SF112">
    <property type="entry name" value="LYSOZYME-LIKE PROTEIN-RELATED"/>
    <property type="match status" value="1"/>
</dbReference>
<dbReference type="PROSITE" id="PS50885">
    <property type="entry name" value="HAMP"/>
    <property type="match status" value="1"/>
</dbReference>
<feature type="domain" description="Methyl-accepting transducer" evidence="8">
    <location>
        <begin position="440"/>
        <end position="676"/>
    </location>
</feature>
<feature type="compositionally biased region" description="Polar residues" evidence="6">
    <location>
        <begin position="446"/>
        <end position="476"/>
    </location>
</feature>
<accession>A0A2U2BVB5</accession>
<dbReference type="Proteomes" id="UP000245168">
    <property type="component" value="Unassembled WGS sequence"/>
</dbReference>
<evidence type="ECO:0000256" key="5">
    <source>
        <dbReference type="PROSITE-ProRule" id="PRU00284"/>
    </source>
</evidence>
<dbReference type="InterPro" id="IPR003660">
    <property type="entry name" value="HAMP_dom"/>
</dbReference>
<protein>
    <submittedName>
        <fullName evidence="11">Chemotaxis protein</fullName>
    </submittedName>
</protein>
<dbReference type="PROSITE" id="PS50111">
    <property type="entry name" value="CHEMOTAXIS_TRANSDUC_2"/>
    <property type="match status" value="1"/>
</dbReference>
<feature type="region of interest" description="Disordered" evidence="6">
    <location>
        <begin position="444"/>
        <end position="476"/>
    </location>
</feature>
<gene>
    <name evidence="11" type="ORF">DDZ18_04975</name>
</gene>
<evidence type="ECO:0000256" key="7">
    <source>
        <dbReference type="SAM" id="Phobius"/>
    </source>
</evidence>
<dbReference type="SMART" id="SM00304">
    <property type="entry name" value="HAMP"/>
    <property type="match status" value="1"/>
</dbReference>
<keyword evidence="7" id="KW-0472">Membrane</keyword>
<keyword evidence="2" id="KW-1003">Cell membrane</keyword>
<feature type="transmembrane region" description="Helical" evidence="7">
    <location>
        <begin position="324"/>
        <end position="346"/>
    </location>
</feature>
<dbReference type="InterPro" id="IPR004090">
    <property type="entry name" value="Chemotax_Me-accpt_rcpt"/>
</dbReference>
<keyword evidence="2" id="KW-0997">Cell inner membrane</keyword>